<dbReference type="GO" id="GO:0046872">
    <property type="term" value="F:metal ion binding"/>
    <property type="evidence" value="ECO:0007669"/>
    <property type="project" value="UniProtKB-KW"/>
</dbReference>
<dbReference type="EC" id="3.1.4.-" evidence="2"/>
<name>A0A3R5UXD3_9BACT</name>
<dbReference type="KEGG" id="gtl:EP073_01575"/>
<comment type="similarity">
    <text evidence="1 2">Belongs to the metallophosphoesterase superfamily. YfcE family.</text>
</comment>
<accession>A0A3R5UXD3</accession>
<evidence type="ECO:0000256" key="2">
    <source>
        <dbReference type="RuleBase" id="RU362039"/>
    </source>
</evidence>
<dbReference type="EMBL" id="CP035108">
    <property type="protein sequence ID" value="QAR32132.1"/>
    <property type="molecule type" value="Genomic_DNA"/>
</dbReference>
<gene>
    <name evidence="4" type="ORF">EP073_01575</name>
</gene>
<dbReference type="Pfam" id="PF12850">
    <property type="entry name" value="Metallophos_2"/>
    <property type="match status" value="1"/>
</dbReference>
<dbReference type="Gene3D" id="3.60.21.10">
    <property type="match status" value="1"/>
</dbReference>
<dbReference type="OrthoDB" id="9785951at2"/>
<dbReference type="InterPro" id="IPR029052">
    <property type="entry name" value="Metallo-depent_PP-like"/>
</dbReference>
<organism evidence="4 5">
    <name type="scientific">Geovibrio thiophilus</name>
    <dbReference type="NCBI Taxonomy" id="139438"/>
    <lineage>
        <taxon>Bacteria</taxon>
        <taxon>Pseudomonadati</taxon>
        <taxon>Deferribacterota</taxon>
        <taxon>Deferribacteres</taxon>
        <taxon>Deferribacterales</taxon>
        <taxon>Geovibrionaceae</taxon>
        <taxon>Geovibrio</taxon>
    </lineage>
</organism>
<dbReference type="SUPFAM" id="SSF56300">
    <property type="entry name" value="Metallo-dependent phosphatases"/>
    <property type="match status" value="1"/>
</dbReference>
<dbReference type="PANTHER" id="PTHR11124">
    <property type="entry name" value="VACUOLAR SORTING PROTEIN VPS29"/>
    <property type="match status" value="1"/>
</dbReference>
<sequence length="160" mass="17596">MRVLIISDTHSDSIEKLPASVLAEAKAADAVLHAGDIIGLTLISELRGINPSTYAVRGNMDSMVTEELLPSKRMLQFDGVAIGLIHGEGSPFGLENRLLYEFDGADIIVYGHTHKPFWGKIGDVYFLNPGSPTANRYQPQGTYALLFIEHGRFRAEIKQI</sequence>
<reference evidence="4 5" key="1">
    <citation type="submission" date="2019-01" db="EMBL/GenBank/DDBJ databases">
        <title>Geovibrio thiophilus DSM 11263, complete genome.</title>
        <authorList>
            <person name="Spring S."/>
            <person name="Bunk B."/>
            <person name="Sproer C."/>
        </authorList>
    </citation>
    <scope>NUCLEOTIDE SEQUENCE [LARGE SCALE GENOMIC DNA]</scope>
    <source>
        <strain evidence="4 5">DSM 11263</strain>
    </source>
</reference>
<dbReference type="InterPro" id="IPR024654">
    <property type="entry name" value="Calcineurin-like_PHP_lpxH"/>
</dbReference>
<feature type="domain" description="Calcineurin-like phosphoesterase" evidence="3">
    <location>
        <begin position="1"/>
        <end position="149"/>
    </location>
</feature>
<dbReference type="RefSeq" id="WP_128465419.1">
    <property type="nucleotide sequence ID" value="NZ_CP035108.1"/>
</dbReference>
<dbReference type="Proteomes" id="UP000287502">
    <property type="component" value="Chromosome"/>
</dbReference>
<evidence type="ECO:0000256" key="1">
    <source>
        <dbReference type="ARBA" id="ARBA00008950"/>
    </source>
</evidence>
<dbReference type="AlphaFoldDB" id="A0A3R5UXD3"/>
<evidence type="ECO:0000313" key="5">
    <source>
        <dbReference type="Proteomes" id="UP000287502"/>
    </source>
</evidence>
<protein>
    <recommendedName>
        <fullName evidence="2">Phosphoesterase</fullName>
        <ecNumber evidence="2">3.1.4.-</ecNumber>
    </recommendedName>
</protein>
<dbReference type="NCBIfam" id="TIGR00040">
    <property type="entry name" value="yfcE"/>
    <property type="match status" value="1"/>
</dbReference>
<keyword evidence="5" id="KW-1185">Reference proteome</keyword>
<proteinExistence type="inferred from homology"/>
<keyword evidence="2" id="KW-0479">Metal-binding</keyword>
<dbReference type="GO" id="GO:0016787">
    <property type="term" value="F:hydrolase activity"/>
    <property type="evidence" value="ECO:0007669"/>
    <property type="project" value="UniProtKB-UniRule"/>
</dbReference>
<dbReference type="InterPro" id="IPR000979">
    <property type="entry name" value="Phosphodiesterase_MJ0936/Vps29"/>
</dbReference>
<evidence type="ECO:0000313" key="4">
    <source>
        <dbReference type="EMBL" id="QAR32132.1"/>
    </source>
</evidence>
<evidence type="ECO:0000259" key="3">
    <source>
        <dbReference type="Pfam" id="PF12850"/>
    </source>
</evidence>
<comment type="cofactor">
    <cofactor evidence="2">
        <name>a divalent metal cation</name>
        <dbReference type="ChEBI" id="CHEBI:60240"/>
    </cofactor>
</comment>